<dbReference type="EMBL" id="CAJJDN010000127">
    <property type="protein sequence ID" value="CAD8120614.1"/>
    <property type="molecule type" value="Genomic_DNA"/>
</dbReference>
<evidence type="ECO:0000313" key="3">
    <source>
        <dbReference type="Proteomes" id="UP000692954"/>
    </source>
</evidence>
<feature type="coiled-coil region" evidence="1">
    <location>
        <begin position="58"/>
        <end position="92"/>
    </location>
</feature>
<evidence type="ECO:0000313" key="2">
    <source>
        <dbReference type="EMBL" id="CAD8120614.1"/>
    </source>
</evidence>
<name>A0A8S1QZU4_9CILI</name>
<dbReference type="AlphaFoldDB" id="A0A8S1QZU4"/>
<reference evidence="2" key="1">
    <citation type="submission" date="2021-01" db="EMBL/GenBank/DDBJ databases">
        <authorList>
            <consortium name="Genoscope - CEA"/>
            <person name="William W."/>
        </authorList>
    </citation>
    <scope>NUCLEOTIDE SEQUENCE</scope>
</reference>
<protein>
    <submittedName>
        <fullName evidence="2">Uncharacterized protein</fullName>
    </submittedName>
</protein>
<evidence type="ECO:0000256" key="1">
    <source>
        <dbReference type="SAM" id="Coils"/>
    </source>
</evidence>
<proteinExistence type="predicted"/>
<accession>A0A8S1QZU4</accession>
<comment type="caution">
    <text evidence="2">The sequence shown here is derived from an EMBL/GenBank/DDBJ whole genome shotgun (WGS) entry which is preliminary data.</text>
</comment>
<sequence length="145" mass="17606">MYLEKHAKALIDYQYSSDDDHDSIDQKKQAMKYQNDFNQTDEYVRRLKKENLNNKQTITILLADLEVHQKRIVQLEQELFNQRKLAQDSQDQLKRVKIKKQEDRMLKEQKKFQEKFALQTNDALEKLRQHFDQTLQQLTPKPDKR</sequence>
<keyword evidence="1" id="KW-0175">Coiled coil</keyword>
<dbReference type="OrthoDB" id="300898at2759"/>
<gene>
    <name evidence="2" type="ORF">PSON_ATCC_30995.1.T1270073</name>
</gene>
<keyword evidence="3" id="KW-1185">Reference proteome</keyword>
<organism evidence="2 3">
    <name type="scientific">Paramecium sonneborni</name>
    <dbReference type="NCBI Taxonomy" id="65129"/>
    <lineage>
        <taxon>Eukaryota</taxon>
        <taxon>Sar</taxon>
        <taxon>Alveolata</taxon>
        <taxon>Ciliophora</taxon>
        <taxon>Intramacronucleata</taxon>
        <taxon>Oligohymenophorea</taxon>
        <taxon>Peniculida</taxon>
        <taxon>Parameciidae</taxon>
        <taxon>Paramecium</taxon>
    </lineage>
</organism>
<dbReference type="Proteomes" id="UP000692954">
    <property type="component" value="Unassembled WGS sequence"/>
</dbReference>